<feature type="chain" id="PRO_5043495281" evidence="1">
    <location>
        <begin position="25"/>
        <end position="66"/>
    </location>
</feature>
<dbReference type="EMBL" id="BLXT01003733">
    <property type="protein sequence ID" value="GFO03909.1"/>
    <property type="molecule type" value="Genomic_DNA"/>
</dbReference>
<evidence type="ECO:0000313" key="2">
    <source>
        <dbReference type="EMBL" id="GFO03909.1"/>
    </source>
</evidence>
<gene>
    <name evidence="2" type="ORF">PoB_003041400</name>
</gene>
<dbReference type="AlphaFoldDB" id="A0AAV4ABV3"/>
<name>A0AAV4ABV3_9GAST</name>
<feature type="signal peptide" evidence="1">
    <location>
        <begin position="1"/>
        <end position="24"/>
    </location>
</feature>
<sequence length="66" mass="7524">MASCRVHCTAIFVLLCTTICISNGRIKRPPGCKSGNKSFHHGTIVMMPISCKVYRCERSKLRYKYK</sequence>
<comment type="caution">
    <text evidence="2">The sequence shown here is derived from an EMBL/GenBank/DDBJ whole genome shotgun (WGS) entry which is preliminary data.</text>
</comment>
<proteinExistence type="predicted"/>
<feature type="non-terminal residue" evidence="2">
    <location>
        <position position="66"/>
    </location>
</feature>
<evidence type="ECO:0000256" key="1">
    <source>
        <dbReference type="SAM" id="SignalP"/>
    </source>
</evidence>
<protein>
    <submittedName>
        <fullName evidence="2">Uncharacterized protein</fullName>
    </submittedName>
</protein>
<dbReference type="Proteomes" id="UP000735302">
    <property type="component" value="Unassembled WGS sequence"/>
</dbReference>
<accession>A0AAV4ABV3</accession>
<keyword evidence="3" id="KW-1185">Reference proteome</keyword>
<evidence type="ECO:0000313" key="3">
    <source>
        <dbReference type="Proteomes" id="UP000735302"/>
    </source>
</evidence>
<reference evidence="2 3" key="1">
    <citation type="journal article" date="2021" name="Elife">
        <title>Chloroplast acquisition without the gene transfer in kleptoplastic sea slugs, Plakobranchus ocellatus.</title>
        <authorList>
            <person name="Maeda T."/>
            <person name="Takahashi S."/>
            <person name="Yoshida T."/>
            <person name="Shimamura S."/>
            <person name="Takaki Y."/>
            <person name="Nagai Y."/>
            <person name="Toyoda A."/>
            <person name="Suzuki Y."/>
            <person name="Arimoto A."/>
            <person name="Ishii H."/>
            <person name="Satoh N."/>
            <person name="Nishiyama T."/>
            <person name="Hasebe M."/>
            <person name="Maruyama T."/>
            <person name="Minagawa J."/>
            <person name="Obokata J."/>
            <person name="Shigenobu S."/>
        </authorList>
    </citation>
    <scope>NUCLEOTIDE SEQUENCE [LARGE SCALE GENOMIC DNA]</scope>
</reference>
<keyword evidence="1" id="KW-0732">Signal</keyword>
<organism evidence="2 3">
    <name type="scientific">Plakobranchus ocellatus</name>
    <dbReference type="NCBI Taxonomy" id="259542"/>
    <lineage>
        <taxon>Eukaryota</taxon>
        <taxon>Metazoa</taxon>
        <taxon>Spiralia</taxon>
        <taxon>Lophotrochozoa</taxon>
        <taxon>Mollusca</taxon>
        <taxon>Gastropoda</taxon>
        <taxon>Heterobranchia</taxon>
        <taxon>Euthyneura</taxon>
        <taxon>Panpulmonata</taxon>
        <taxon>Sacoglossa</taxon>
        <taxon>Placobranchoidea</taxon>
        <taxon>Plakobranchidae</taxon>
        <taxon>Plakobranchus</taxon>
    </lineage>
</organism>